<dbReference type="Proteomes" id="UP000278962">
    <property type="component" value="Unassembled WGS sequence"/>
</dbReference>
<dbReference type="PANTHER" id="PTHR31435:SF10">
    <property type="entry name" value="BSR4717 PROTEIN"/>
    <property type="match status" value="1"/>
</dbReference>
<evidence type="ECO:0000313" key="3">
    <source>
        <dbReference type="Proteomes" id="UP000278962"/>
    </source>
</evidence>
<sequence>MIRTVEHNPDRSRYELHVDGQLVGWSDYLPAGPSVIIAHTEIDARREGEGHGSELVRGALDQIRETGKTVIPTCPFTAAFIQRHPEYVELVDPGLRSRFAA</sequence>
<proteinExistence type="predicted"/>
<comment type="caution">
    <text evidence="2">The sequence shown here is derived from an EMBL/GenBank/DDBJ whole genome shotgun (WGS) entry which is preliminary data.</text>
</comment>
<dbReference type="Pfam" id="PF14542">
    <property type="entry name" value="Acetyltransf_CG"/>
    <property type="match status" value="1"/>
</dbReference>
<name>A0A660L9J9_9ACTN</name>
<reference evidence="2 3" key="1">
    <citation type="submission" date="2018-10" db="EMBL/GenBank/DDBJ databases">
        <title>Genomic Encyclopedia of Archaeal and Bacterial Type Strains, Phase II (KMG-II): from individual species to whole genera.</title>
        <authorList>
            <person name="Goeker M."/>
        </authorList>
    </citation>
    <scope>NUCLEOTIDE SEQUENCE [LARGE SCALE GENOMIC DNA]</scope>
    <source>
        <strain evidence="2 3">DSM 14954</strain>
    </source>
</reference>
<dbReference type="AlphaFoldDB" id="A0A660L9J9"/>
<dbReference type="Gene3D" id="3.40.630.30">
    <property type="match status" value="1"/>
</dbReference>
<dbReference type="PROSITE" id="PS51729">
    <property type="entry name" value="GNAT_YJDJ"/>
    <property type="match status" value="1"/>
</dbReference>
<organism evidence="2 3">
    <name type="scientific">Solirubrobacter pauli</name>
    <dbReference type="NCBI Taxonomy" id="166793"/>
    <lineage>
        <taxon>Bacteria</taxon>
        <taxon>Bacillati</taxon>
        <taxon>Actinomycetota</taxon>
        <taxon>Thermoleophilia</taxon>
        <taxon>Solirubrobacterales</taxon>
        <taxon>Solirubrobacteraceae</taxon>
        <taxon>Solirubrobacter</taxon>
    </lineage>
</organism>
<dbReference type="RefSeq" id="WP_121248127.1">
    <property type="nucleotide sequence ID" value="NZ_RBIL01000001.1"/>
</dbReference>
<evidence type="ECO:0000259" key="1">
    <source>
        <dbReference type="PROSITE" id="PS51729"/>
    </source>
</evidence>
<feature type="domain" description="N-acetyltransferase" evidence="1">
    <location>
        <begin position="6"/>
        <end position="92"/>
    </location>
</feature>
<gene>
    <name evidence="2" type="ORF">C8N24_0750</name>
</gene>
<dbReference type="OrthoDB" id="5405911at2"/>
<dbReference type="InterPro" id="IPR045057">
    <property type="entry name" value="Gcn5-rel_NAT"/>
</dbReference>
<dbReference type="InterPro" id="IPR016181">
    <property type="entry name" value="Acyl_CoA_acyltransferase"/>
</dbReference>
<evidence type="ECO:0000313" key="2">
    <source>
        <dbReference type="EMBL" id="RKQ90935.1"/>
    </source>
</evidence>
<dbReference type="InterPro" id="IPR031165">
    <property type="entry name" value="GNAT_YJDJ"/>
</dbReference>
<dbReference type="SUPFAM" id="SSF55729">
    <property type="entry name" value="Acyl-CoA N-acyltransferases (Nat)"/>
    <property type="match status" value="1"/>
</dbReference>
<dbReference type="EMBL" id="RBIL01000001">
    <property type="protein sequence ID" value="RKQ90935.1"/>
    <property type="molecule type" value="Genomic_DNA"/>
</dbReference>
<accession>A0A660L9J9</accession>
<protein>
    <recommendedName>
        <fullName evidence="1">N-acetyltransferase domain-containing protein</fullName>
    </recommendedName>
</protein>
<keyword evidence="3" id="KW-1185">Reference proteome</keyword>
<dbReference type="PANTHER" id="PTHR31435">
    <property type="entry name" value="PROTEIN NATD1"/>
    <property type="match status" value="1"/>
</dbReference>